<accession>A0A917BTB5</accession>
<sequence>MTPRDTHTDIVLHGQDIALPLGMTLPLAPEEAAIAADRLWQVRPSRLSSVYRRIALDGHRLVADDVDWQVGRGSEVRGPVLGHLLLLSGRTALLDQLHGPGADALRRGCEAAA</sequence>
<proteinExistence type="predicted"/>
<reference evidence="1" key="2">
    <citation type="submission" date="2020-09" db="EMBL/GenBank/DDBJ databases">
        <authorList>
            <person name="Sun Q."/>
            <person name="Zhou Y."/>
        </authorList>
    </citation>
    <scope>NUCLEOTIDE SEQUENCE</scope>
    <source>
        <strain evidence="1">CGMCC 1.12160</strain>
    </source>
</reference>
<reference evidence="1" key="1">
    <citation type="journal article" date="2014" name="Int. J. Syst. Evol. Microbiol.">
        <title>Complete genome sequence of Corynebacterium casei LMG S-19264T (=DSM 44701T), isolated from a smear-ripened cheese.</title>
        <authorList>
            <consortium name="US DOE Joint Genome Institute (JGI-PGF)"/>
            <person name="Walter F."/>
            <person name="Albersmeier A."/>
            <person name="Kalinowski J."/>
            <person name="Ruckert C."/>
        </authorList>
    </citation>
    <scope>NUCLEOTIDE SEQUENCE</scope>
    <source>
        <strain evidence="1">CGMCC 1.12160</strain>
    </source>
</reference>
<name>A0A917BTB5_9MICO</name>
<dbReference type="Proteomes" id="UP000605670">
    <property type="component" value="Unassembled WGS sequence"/>
</dbReference>
<dbReference type="AlphaFoldDB" id="A0A917BTB5"/>
<dbReference type="RefSeq" id="WP_188431244.1">
    <property type="nucleotide sequence ID" value="NZ_BAABKH010000014.1"/>
</dbReference>
<protein>
    <submittedName>
        <fullName evidence="1">Uncharacterized protein</fullName>
    </submittedName>
</protein>
<organism evidence="1 2">
    <name type="scientific">Ornithinimicrobium tianjinense</name>
    <dbReference type="NCBI Taxonomy" id="1195761"/>
    <lineage>
        <taxon>Bacteria</taxon>
        <taxon>Bacillati</taxon>
        <taxon>Actinomycetota</taxon>
        <taxon>Actinomycetes</taxon>
        <taxon>Micrococcales</taxon>
        <taxon>Ornithinimicrobiaceae</taxon>
        <taxon>Ornithinimicrobium</taxon>
    </lineage>
</organism>
<evidence type="ECO:0000313" key="1">
    <source>
        <dbReference type="EMBL" id="GGF55920.1"/>
    </source>
</evidence>
<dbReference type="EMBL" id="BMEM01000004">
    <property type="protein sequence ID" value="GGF55920.1"/>
    <property type="molecule type" value="Genomic_DNA"/>
</dbReference>
<gene>
    <name evidence="1" type="ORF">GCM10011366_24790</name>
</gene>
<comment type="caution">
    <text evidence="1">The sequence shown here is derived from an EMBL/GenBank/DDBJ whole genome shotgun (WGS) entry which is preliminary data.</text>
</comment>
<evidence type="ECO:0000313" key="2">
    <source>
        <dbReference type="Proteomes" id="UP000605670"/>
    </source>
</evidence>
<keyword evidence="2" id="KW-1185">Reference proteome</keyword>